<dbReference type="OrthoDB" id="1287559at2759"/>
<accession>R7QGK6</accession>
<dbReference type="HAMAP" id="MF_01547">
    <property type="entry name" value="RNA_methyltr_E"/>
    <property type="match status" value="1"/>
</dbReference>
<feature type="binding site" evidence="8">
    <location>
        <position position="55"/>
    </location>
    <ligand>
        <name>S-adenosyl-L-methionine</name>
        <dbReference type="ChEBI" id="CHEBI:59789"/>
    </ligand>
</feature>
<dbReference type="GO" id="GO:0006364">
    <property type="term" value="P:rRNA processing"/>
    <property type="evidence" value="ECO:0007669"/>
    <property type="project" value="UniProtKB-KW"/>
</dbReference>
<dbReference type="InterPro" id="IPR015507">
    <property type="entry name" value="rRNA-MeTfrase_E"/>
</dbReference>
<evidence type="ECO:0000256" key="3">
    <source>
        <dbReference type="ARBA" id="ARBA00022603"/>
    </source>
</evidence>
<keyword evidence="2" id="KW-0698">rRNA processing</keyword>
<dbReference type="InterPro" id="IPR029063">
    <property type="entry name" value="SAM-dependent_MTases_sf"/>
</dbReference>
<feature type="binding site" evidence="8">
    <location>
        <position position="94"/>
    </location>
    <ligand>
        <name>S-adenosyl-L-methionine</name>
        <dbReference type="ChEBI" id="CHEBI:59789"/>
    </ligand>
</feature>
<comment type="catalytic activity">
    <reaction evidence="7 8">
        <text>cytidine(32)/guanosine(34) in tRNA + 2 S-adenosyl-L-methionine = 2'-O-methylcytidine(32)/2'-O-methylguanosine(34) in tRNA + 2 S-adenosyl-L-homocysteine + 2 H(+)</text>
        <dbReference type="Rhea" id="RHEA:42396"/>
        <dbReference type="Rhea" id="RHEA-COMP:10246"/>
        <dbReference type="Rhea" id="RHEA-COMP:10247"/>
        <dbReference type="ChEBI" id="CHEBI:15378"/>
        <dbReference type="ChEBI" id="CHEBI:57856"/>
        <dbReference type="ChEBI" id="CHEBI:59789"/>
        <dbReference type="ChEBI" id="CHEBI:74269"/>
        <dbReference type="ChEBI" id="CHEBI:74445"/>
        <dbReference type="ChEBI" id="CHEBI:74495"/>
        <dbReference type="ChEBI" id="CHEBI:82748"/>
        <dbReference type="EC" id="2.1.1.205"/>
    </reaction>
</comment>
<dbReference type="Gramene" id="CDF37652">
    <property type="protein sequence ID" value="CDF37652"/>
    <property type="gene ID" value="CHC_T00008348001"/>
</dbReference>
<evidence type="ECO:0000256" key="2">
    <source>
        <dbReference type="ARBA" id="ARBA00022552"/>
    </source>
</evidence>
<keyword evidence="4 8" id="KW-0808">Transferase</keyword>
<keyword evidence="11" id="KW-1185">Reference proteome</keyword>
<organism evidence="10 11">
    <name type="scientific">Chondrus crispus</name>
    <name type="common">Carrageen Irish moss</name>
    <name type="synonym">Polymorpha crispa</name>
    <dbReference type="NCBI Taxonomy" id="2769"/>
    <lineage>
        <taxon>Eukaryota</taxon>
        <taxon>Rhodophyta</taxon>
        <taxon>Florideophyceae</taxon>
        <taxon>Rhodymeniophycidae</taxon>
        <taxon>Gigartinales</taxon>
        <taxon>Gigartinaceae</taxon>
        <taxon>Chondrus</taxon>
    </lineage>
</organism>
<evidence type="ECO:0000256" key="5">
    <source>
        <dbReference type="ARBA" id="ARBA00022691"/>
    </source>
</evidence>
<evidence type="ECO:0000256" key="1">
    <source>
        <dbReference type="ARBA" id="ARBA00022490"/>
    </source>
</evidence>
<keyword evidence="6 8" id="KW-0819">tRNA processing</keyword>
<feature type="domain" description="Ribosomal RNA methyltransferase FtsJ" evidence="9">
    <location>
        <begin position="21"/>
        <end position="202"/>
    </location>
</feature>
<dbReference type="OMA" id="FIVCLNF"/>
<dbReference type="GO" id="GO:0005737">
    <property type="term" value="C:cytoplasm"/>
    <property type="evidence" value="ECO:0007669"/>
    <property type="project" value="UniProtKB-SubCell"/>
</dbReference>
<protein>
    <recommendedName>
        <fullName evidence="8">Putative tRNA (cytidine(32)/guanosine(34)-2'-O)-methyltransferase</fullName>
        <ecNumber evidence="8">2.1.1.205</ecNumber>
    </recommendedName>
    <alternativeName>
        <fullName evidence="8">2'-O-ribose RNA methyltransferase TRM7 homolog</fullName>
    </alternativeName>
</protein>
<dbReference type="GO" id="GO:0002181">
    <property type="term" value="P:cytoplasmic translation"/>
    <property type="evidence" value="ECO:0007669"/>
    <property type="project" value="UniProtKB-UniRule"/>
</dbReference>
<feature type="binding site" evidence="8">
    <location>
        <position position="53"/>
    </location>
    <ligand>
        <name>S-adenosyl-L-methionine</name>
        <dbReference type="ChEBI" id="CHEBI:59789"/>
    </ligand>
</feature>
<dbReference type="Gene3D" id="3.40.50.150">
    <property type="entry name" value="Vaccinia Virus protein VP39"/>
    <property type="match status" value="1"/>
</dbReference>
<dbReference type="AlphaFoldDB" id="R7QGK6"/>
<evidence type="ECO:0000256" key="4">
    <source>
        <dbReference type="ARBA" id="ARBA00022679"/>
    </source>
</evidence>
<dbReference type="GO" id="GO:0002128">
    <property type="term" value="P:tRNA nucleoside ribose methylation"/>
    <property type="evidence" value="ECO:0007669"/>
    <property type="project" value="UniProtKB-UniRule"/>
</dbReference>
<dbReference type="InterPro" id="IPR050082">
    <property type="entry name" value="RNA_methyltr_RlmE"/>
</dbReference>
<evidence type="ECO:0000259" key="9">
    <source>
        <dbReference type="Pfam" id="PF01728"/>
    </source>
</evidence>
<dbReference type="Proteomes" id="UP000012073">
    <property type="component" value="Unassembled WGS sequence"/>
</dbReference>
<dbReference type="KEGG" id="ccp:CHC_T00008348001"/>
<comment type="similarity">
    <text evidence="8">Belongs to the class I-like SAM-binding methyltransferase superfamily. RNA methyltransferase RlmE family. TRM7 subfamily.</text>
</comment>
<dbReference type="GeneID" id="17325240"/>
<dbReference type="RefSeq" id="XP_005717523.1">
    <property type="nucleotide sequence ID" value="XM_005717466.1"/>
</dbReference>
<dbReference type="PANTHER" id="PTHR10920">
    <property type="entry name" value="RIBOSOMAL RNA METHYLTRANSFERASE"/>
    <property type="match status" value="1"/>
</dbReference>
<dbReference type="GO" id="GO:0106340">
    <property type="term" value="F:tRNA (guanosine(34)-2'-O)-methyltransferase activity"/>
    <property type="evidence" value="ECO:0007669"/>
    <property type="project" value="UniProtKB-ARBA"/>
</dbReference>
<keyword evidence="3 8" id="KW-0489">Methyltransferase</keyword>
<dbReference type="Pfam" id="PF01728">
    <property type="entry name" value="FtsJ"/>
    <property type="match status" value="1"/>
</dbReference>
<dbReference type="PANTHER" id="PTHR10920:SF12">
    <property type="entry name" value="TRNA (CYTIDINE(32)_GUANOSINE(34)-2'-O)-METHYLTRANSFERASE-RELATED"/>
    <property type="match status" value="1"/>
</dbReference>
<dbReference type="SUPFAM" id="SSF53335">
    <property type="entry name" value="S-adenosyl-L-methionine-dependent methyltransferases"/>
    <property type="match status" value="1"/>
</dbReference>
<comment type="function">
    <text evidence="8">Methylates the 2'-O-ribose of nucleotides at positions 32 and 34 of the tRNA anticodon loop of substrate tRNAs.</text>
</comment>
<evidence type="ECO:0000313" key="11">
    <source>
        <dbReference type="Proteomes" id="UP000012073"/>
    </source>
</evidence>
<evidence type="ECO:0000256" key="6">
    <source>
        <dbReference type="ARBA" id="ARBA00022694"/>
    </source>
</evidence>
<sequence>MGKASKDKRDVYYRKAKALGYRARSAFKLEQLDEQCDLLSKATNIVDLCAAPGSWSQYIARRMRDLGRAKESRIIAIDLQEMAPIEGVKMLQADITKKSTLEEILRYFGNTPADIVVSDGAPDVTGLHDIDEYVQAQLVLAALNVASQMLRPGGSFVAKVFRQKDTDLLYSQLKMYFPDVAVVKPRSSRNSSIEAFVVCRNYSPVPGFVPVIISSDPSKNAEGEALSDMNRIAVPFISAGDLSGLDSDMSYSLDADIGDLSYVPLPPVVAPIQPPYAEALRRKREADGQKQE</sequence>
<keyword evidence="5 8" id="KW-0949">S-adenosyl-L-methionine</keyword>
<name>R7QGK6_CHOCR</name>
<dbReference type="EC" id="2.1.1.205" evidence="8"/>
<feature type="binding site" evidence="8">
    <location>
        <position position="78"/>
    </location>
    <ligand>
        <name>S-adenosyl-L-methionine</name>
        <dbReference type="ChEBI" id="CHEBI:59789"/>
    </ligand>
</feature>
<dbReference type="EMBL" id="HG001857">
    <property type="protein sequence ID" value="CDF37652.1"/>
    <property type="molecule type" value="Genomic_DNA"/>
</dbReference>
<comment type="subcellular location">
    <subcellularLocation>
        <location evidence="8">Cytoplasm</location>
    </subcellularLocation>
</comment>
<dbReference type="InterPro" id="IPR028590">
    <property type="entry name" value="RNA_methyltr_E_TRM7"/>
</dbReference>
<evidence type="ECO:0000256" key="7">
    <source>
        <dbReference type="ARBA" id="ARBA00048902"/>
    </source>
</evidence>
<dbReference type="HAMAP" id="MF_03162">
    <property type="entry name" value="RNA_methyltr_E_TRM7"/>
    <property type="match status" value="1"/>
</dbReference>
<keyword evidence="1 8" id="KW-0963">Cytoplasm</keyword>
<dbReference type="FunFam" id="3.40.50.150:FF:000220">
    <property type="entry name" value="CAMK protein kinase"/>
    <property type="match status" value="1"/>
</dbReference>
<proteinExistence type="inferred from homology"/>
<dbReference type="STRING" id="2769.R7QGK6"/>
<gene>
    <name evidence="10" type="ORF">CHC_T00008348001</name>
</gene>
<feature type="active site" description="Proton acceptor" evidence="8">
    <location>
        <position position="159"/>
    </location>
</feature>
<evidence type="ECO:0000256" key="8">
    <source>
        <dbReference type="HAMAP-Rule" id="MF_03162"/>
    </source>
</evidence>
<feature type="binding site" evidence="8">
    <location>
        <position position="119"/>
    </location>
    <ligand>
        <name>S-adenosyl-L-methionine</name>
        <dbReference type="ChEBI" id="CHEBI:59789"/>
    </ligand>
</feature>
<reference evidence="11" key="1">
    <citation type="journal article" date="2013" name="Proc. Natl. Acad. Sci. U.S.A.">
        <title>Genome structure and metabolic features in the red seaweed Chondrus crispus shed light on evolution of the Archaeplastida.</title>
        <authorList>
            <person name="Collen J."/>
            <person name="Porcel B."/>
            <person name="Carre W."/>
            <person name="Ball S.G."/>
            <person name="Chaparro C."/>
            <person name="Tonon T."/>
            <person name="Barbeyron T."/>
            <person name="Michel G."/>
            <person name="Noel B."/>
            <person name="Valentin K."/>
            <person name="Elias M."/>
            <person name="Artiguenave F."/>
            <person name="Arun A."/>
            <person name="Aury J.M."/>
            <person name="Barbosa-Neto J.F."/>
            <person name="Bothwell J.H."/>
            <person name="Bouget F.Y."/>
            <person name="Brillet L."/>
            <person name="Cabello-Hurtado F."/>
            <person name="Capella-Gutierrez S."/>
            <person name="Charrier B."/>
            <person name="Cladiere L."/>
            <person name="Cock J.M."/>
            <person name="Coelho S.M."/>
            <person name="Colleoni C."/>
            <person name="Czjzek M."/>
            <person name="Da Silva C."/>
            <person name="Delage L."/>
            <person name="Denoeud F."/>
            <person name="Deschamps P."/>
            <person name="Dittami S.M."/>
            <person name="Gabaldon T."/>
            <person name="Gachon C.M."/>
            <person name="Groisillier A."/>
            <person name="Herve C."/>
            <person name="Jabbari K."/>
            <person name="Katinka M."/>
            <person name="Kloareg B."/>
            <person name="Kowalczyk N."/>
            <person name="Labadie K."/>
            <person name="Leblanc C."/>
            <person name="Lopez P.J."/>
            <person name="McLachlan D.H."/>
            <person name="Meslet-Cladiere L."/>
            <person name="Moustafa A."/>
            <person name="Nehr Z."/>
            <person name="Nyvall Collen P."/>
            <person name="Panaud O."/>
            <person name="Partensky F."/>
            <person name="Poulain J."/>
            <person name="Rensing S.A."/>
            <person name="Rousvoal S."/>
            <person name="Samson G."/>
            <person name="Symeonidi A."/>
            <person name="Weissenbach J."/>
            <person name="Zambounis A."/>
            <person name="Wincker P."/>
            <person name="Boyen C."/>
        </authorList>
    </citation>
    <scope>NUCLEOTIDE SEQUENCE [LARGE SCALE GENOMIC DNA]</scope>
    <source>
        <strain evidence="11">cv. Stackhouse</strain>
    </source>
</reference>
<dbReference type="InterPro" id="IPR002877">
    <property type="entry name" value="RNA_MeTrfase_FtsJ_dom"/>
</dbReference>
<evidence type="ECO:0000313" key="10">
    <source>
        <dbReference type="EMBL" id="CDF37652.1"/>
    </source>
</evidence>